<dbReference type="PANTHER" id="PTHR42090">
    <property type="match status" value="1"/>
</dbReference>
<evidence type="ECO:0000313" key="3">
    <source>
        <dbReference type="RefSeq" id="XP_033460873.1"/>
    </source>
</evidence>
<gene>
    <name evidence="3" type="ORF">K489DRAFT_318078</name>
</gene>
<feature type="compositionally biased region" description="Gly residues" evidence="1">
    <location>
        <begin position="99"/>
        <end position="108"/>
    </location>
</feature>
<feature type="compositionally biased region" description="Basic and acidic residues" evidence="1">
    <location>
        <begin position="1"/>
        <end position="13"/>
    </location>
</feature>
<protein>
    <submittedName>
        <fullName evidence="3">Uncharacterized protein</fullName>
    </submittedName>
</protein>
<feature type="compositionally biased region" description="Basic and acidic residues" evidence="1">
    <location>
        <begin position="37"/>
        <end position="56"/>
    </location>
</feature>
<feature type="region of interest" description="Disordered" evidence="1">
    <location>
        <begin position="1"/>
        <end position="108"/>
    </location>
</feature>
<evidence type="ECO:0000313" key="2">
    <source>
        <dbReference type="Proteomes" id="UP000504637"/>
    </source>
</evidence>
<name>A0A6J3MAJ3_9PEZI</name>
<organism evidence="3">
    <name type="scientific">Dissoconium aciculare CBS 342.82</name>
    <dbReference type="NCBI Taxonomy" id="1314786"/>
    <lineage>
        <taxon>Eukaryota</taxon>
        <taxon>Fungi</taxon>
        <taxon>Dikarya</taxon>
        <taxon>Ascomycota</taxon>
        <taxon>Pezizomycotina</taxon>
        <taxon>Dothideomycetes</taxon>
        <taxon>Dothideomycetidae</taxon>
        <taxon>Mycosphaerellales</taxon>
        <taxon>Dissoconiaceae</taxon>
        <taxon>Dissoconium</taxon>
    </lineage>
</organism>
<proteinExistence type="predicted"/>
<reference evidence="3" key="3">
    <citation type="submission" date="2025-08" db="UniProtKB">
        <authorList>
            <consortium name="RefSeq"/>
        </authorList>
    </citation>
    <scope>IDENTIFICATION</scope>
    <source>
        <strain evidence="3">CBS 342.82</strain>
    </source>
</reference>
<keyword evidence="2" id="KW-1185">Reference proteome</keyword>
<dbReference type="GeneID" id="54359087"/>
<reference evidence="3" key="1">
    <citation type="submission" date="2020-01" db="EMBL/GenBank/DDBJ databases">
        <authorList>
            <consortium name="DOE Joint Genome Institute"/>
            <person name="Haridas S."/>
            <person name="Albert R."/>
            <person name="Binder M."/>
            <person name="Bloem J."/>
            <person name="Labutti K."/>
            <person name="Salamov A."/>
            <person name="Andreopoulos B."/>
            <person name="Baker S.E."/>
            <person name="Barry K."/>
            <person name="Bills G."/>
            <person name="Bluhm B.H."/>
            <person name="Cannon C."/>
            <person name="Castanera R."/>
            <person name="Culley D.E."/>
            <person name="Daum C."/>
            <person name="Ezra D."/>
            <person name="Gonzalez J.B."/>
            <person name="Henrissat B."/>
            <person name="Kuo A."/>
            <person name="Liang C."/>
            <person name="Lipzen A."/>
            <person name="Lutzoni F."/>
            <person name="Magnuson J."/>
            <person name="Mondo S."/>
            <person name="Nolan M."/>
            <person name="Ohm R."/>
            <person name="Pangilinan J."/>
            <person name="Park H.-J."/>
            <person name="Ramirez L."/>
            <person name="Alfaro M."/>
            <person name="Sun H."/>
            <person name="Tritt A."/>
            <person name="Yoshinaga Y."/>
            <person name="Zwiers L.-H."/>
            <person name="Turgeon B.G."/>
            <person name="Goodwin S.B."/>
            <person name="Spatafora J.W."/>
            <person name="Crous P.W."/>
            <person name="Grigoriev I.V."/>
        </authorList>
    </citation>
    <scope>NUCLEOTIDE SEQUENCE</scope>
    <source>
        <strain evidence="3">CBS 342.82</strain>
    </source>
</reference>
<dbReference type="RefSeq" id="XP_033460873.1">
    <property type="nucleotide sequence ID" value="XM_033601287.1"/>
</dbReference>
<sequence length="108" mass="11348">MYARKDTQDRESMNVDPNEYSKSGGDGKTARASDVAFSKEDTRPEQALKKAGKETEGTNSSNPLDGSPANQALSNPMHATKEGSQAQDGKGESERARTSGGGSPTKNG</sequence>
<evidence type="ECO:0000256" key="1">
    <source>
        <dbReference type="SAM" id="MobiDB-lite"/>
    </source>
</evidence>
<accession>A0A6J3MAJ3</accession>
<feature type="compositionally biased region" description="Polar residues" evidence="1">
    <location>
        <begin position="57"/>
        <end position="74"/>
    </location>
</feature>
<dbReference type="Proteomes" id="UP000504637">
    <property type="component" value="Unplaced"/>
</dbReference>
<dbReference type="AlphaFoldDB" id="A0A6J3MAJ3"/>
<reference evidence="3" key="2">
    <citation type="submission" date="2020-04" db="EMBL/GenBank/DDBJ databases">
        <authorList>
            <consortium name="NCBI Genome Project"/>
        </authorList>
    </citation>
    <scope>NUCLEOTIDE SEQUENCE</scope>
    <source>
        <strain evidence="3">CBS 342.82</strain>
    </source>
</reference>
<dbReference type="PANTHER" id="PTHR42090:SF1">
    <property type="match status" value="1"/>
</dbReference>
<dbReference type="OrthoDB" id="4220319at2759"/>